<dbReference type="EMBL" id="KZ084182">
    <property type="protein sequence ID" value="OSC96439.1"/>
    <property type="molecule type" value="Genomic_DNA"/>
</dbReference>
<proteinExistence type="predicted"/>
<organism evidence="2 3">
    <name type="scientific">Trametes coccinea (strain BRFM310)</name>
    <name type="common">Pycnoporus coccineus</name>
    <dbReference type="NCBI Taxonomy" id="1353009"/>
    <lineage>
        <taxon>Eukaryota</taxon>
        <taxon>Fungi</taxon>
        <taxon>Dikarya</taxon>
        <taxon>Basidiomycota</taxon>
        <taxon>Agaricomycotina</taxon>
        <taxon>Agaricomycetes</taxon>
        <taxon>Polyporales</taxon>
        <taxon>Polyporaceae</taxon>
        <taxon>Trametes</taxon>
    </lineage>
</organism>
<evidence type="ECO:0000313" key="3">
    <source>
        <dbReference type="Proteomes" id="UP000193067"/>
    </source>
</evidence>
<protein>
    <submittedName>
        <fullName evidence="2">Uncharacterized protein</fullName>
    </submittedName>
</protein>
<evidence type="ECO:0000313" key="2">
    <source>
        <dbReference type="EMBL" id="OSC96439.1"/>
    </source>
</evidence>
<accession>A0A1Y2I5L8</accession>
<reference evidence="2 3" key="1">
    <citation type="journal article" date="2015" name="Biotechnol. Biofuels">
        <title>Enhanced degradation of softwood versus hardwood by the white-rot fungus Pycnoporus coccineus.</title>
        <authorList>
            <person name="Couturier M."/>
            <person name="Navarro D."/>
            <person name="Chevret D."/>
            <person name="Henrissat B."/>
            <person name="Piumi F."/>
            <person name="Ruiz-Duenas F.J."/>
            <person name="Martinez A.T."/>
            <person name="Grigoriev I.V."/>
            <person name="Riley R."/>
            <person name="Lipzen A."/>
            <person name="Berrin J.G."/>
            <person name="Master E.R."/>
            <person name="Rosso M.N."/>
        </authorList>
    </citation>
    <scope>NUCLEOTIDE SEQUENCE [LARGE SCALE GENOMIC DNA]</scope>
    <source>
        <strain evidence="2 3">BRFM310</strain>
    </source>
</reference>
<feature type="region of interest" description="Disordered" evidence="1">
    <location>
        <begin position="92"/>
        <end position="112"/>
    </location>
</feature>
<sequence>MEDVLQALKDLATNEQRRIPYETLVNRVVELKRATGGKVSRNYKGQIRYVIDREIKCSRILLIVEGGIQTIEIDAAGRRFYARWKKSPSRPVVVPSRKQDVRTLGPPMHGSI</sequence>
<dbReference type="Proteomes" id="UP000193067">
    <property type="component" value="Unassembled WGS sequence"/>
</dbReference>
<keyword evidence="3" id="KW-1185">Reference proteome</keyword>
<dbReference type="AlphaFoldDB" id="A0A1Y2I5L8"/>
<name>A0A1Y2I5L8_TRAC3</name>
<evidence type="ECO:0000256" key="1">
    <source>
        <dbReference type="SAM" id="MobiDB-lite"/>
    </source>
</evidence>
<gene>
    <name evidence="2" type="ORF">PYCCODRAFT_1472620</name>
</gene>